<evidence type="ECO:0000313" key="2">
    <source>
        <dbReference type="Proteomes" id="UP000257109"/>
    </source>
</evidence>
<organism evidence="1 2">
    <name type="scientific">Mucuna pruriens</name>
    <name type="common">Velvet bean</name>
    <name type="synonym">Dolichos pruriens</name>
    <dbReference type="NCBI Taxonomy" id="157652"/>
    <lineage>
        <taxon>Eukaryota</taxon>
        <taxon>Viridiplantae</taxon>
        <taxon>Streptophyta</taxon>
        <taxon>Embryophyta</taxon>
        <taxon>Tracheophyta</taxon>
        <taxon>Spermatophyta</taxon>
        <taxon>Magnoliopsida</taxon>
        <taxon>eudicotyledons</taxon>
        <taxon>Gunneridae</taxon>
        <taxon>Pentapetalae</taxon>
        <taxon>rosids</taxon>
        <taxon>fabids</taxon>
        <taxon>Fabales</taxon>
        <taxon>Fabaceae</taxon>
        <taxon>Papilionoideae</taxon>
        <taxon>50 kb inversion clade</taxon>
        <taxon>NPAAA clade</taxon>
        <taxon>indigoferoid/millettioid clade</taxon>
        <taxon>Phaseoleae</taxon>
        <taxon>Mucuna</taxon>
    </lineage>
</organism>
<comment type="caution">
    <text evidence="1">The sequence shown here is derived from an EMBL/GenBank/DDBJ whole genome shotgun (WGS) entry which is preliminary data.</text>
</comment>
<sequence>MYKYNNNDFGVFSKSFNEAYLELQILGALFSLPHFSELLSSDKIHTRKKLSHIEGNDPPRDYPKFEAWDDEDSLIMA</sequence>
<protein>
    <submittedName>
        <fullName evidence="1">Uncharacterized protein</fullName>
    </submittedName>
</protein>
<dbReference type="EMBL" id="QJKJ01011090">
    <property type="protein sequence ID" value="RDX72027.1"/>
    <property type="molecule type" value="Genomic_DNA"/>
</dbReference>
<gene>
    <name evidence="1" type="ORF">CR513_48544</name>
</gene>
<evidence type="ECO:0000313" key="1">
    <source>
        <dbReference type="EMBL" id="RDX72027.1"/>
    </source>
</evidence>
<dbReference type="OrthoDB" id="1750575at2759"/>
<proteinExistence type="predicted"/>
<keyword evidence="2" id="KW-1185">Reference proteome</keyword>
<name>A0A371F165_MUCPR</name>
<dbReference type="AlphaFoldDB" id="A0A371F165"/>
<feature type="non-terminal residue" evidence="1">
    <location>
        <position position="1"/>
    </location>
</feature>
<dbReference type="Proteomes" id="UP000257109">
    <property type="component" value="Unassembled WGS sequence"/>
</dbReference>
<accession>A0A371F165</accession>
<reference evidence="1" key="1">
    <citation type="submission" date="2018-05" db="EMBL/GenBank/DDBJ databases">
        <title>Draft genome of Mucuna pruriens seed.</title>
        <authorList>
            <person name="Nnadi N.E."/>
            <person name="Vos R."/>
            <person name="Hasami M.H."/>
            <person name="Devisetty U.K."/>
            <person name="Aguiy J.C."/>
        </authorList>
    </citation>
    <scope>NUCLEOTIDE SEQUENCE [LARGE SCALE GENOMIC DNA]</scope>
    <source>
        <strain evidence="1">JCA_2017</strain>
    </source>
</reference>